<dbReference type="OrthoDB" id="6611988at2759"/>
<dbReference type="PANTHER" id="PTHR10773">
    <property type="entry name" value="DNA-DIRECTED RNA POLYMERASES I, II, AND III SUBUNIT RPABC2"/>
    <property type="match status" value="1"/>
</dbReference>
<evidence type="ECO:0000256" key="2">
    <source>
        <dbReference type="SAM" id="MobiDB-lite"/>
    </source>
</evidence>
<organism evidence="4 5">
    <name type="scientific">Spodoptera litura</name>
    <name type="common">Asian cotton leafworm</name>
    <dbReference type="NCBI Taxonomy" id="69820"/>
    <lineage>
        <taxon>Eukaryota</taxon>
        <taxon>Metazoa</taxon>
        <taxon>Ecdysozoa</taxon>
        <taxon>Arthropoda</taxon>
        <taxon>Hexapoda</taxon>
        <taxon>Insecta</taxon>
        <taxon>Pterygota</taxon>
        <taxon>Neoptera</taxon>
        <taxon>Endopterygota</taxon>
        <taxon>Lepidoptera</taxon>
        <taxon>Glossata</taxon>
        <taxon>Ditrysia</taxon>
        <taxon>Noctuoidea</taxon>
        <taxon>Noctuidae</taxon>
        <taxon>Amphipyrinae</taxon>
        <taxon>Spodoptera</taxon>
    </lineage>
</organism>
<protein>
    <submittedName>
        <fullName evidence="5">Uncharacterized protein LOC111351706</fullName>
    </submittedName>
</protein>
<feature type="domain" description="DUF7869" evidence="3">
    <location>
        <begin position="591"/>
        <end position="728"/>
    </location>
</feature>
<dbReference type="RefSeq" id="XP_022819553.1">
    <property type="nucleotide sequence ID" value="XM_022963785.1"/>
</dbReference>
<proteinExistence type="predicted"/>
<evidence type="ECO:0000256" key="1">
    <source>
        <dbReference type="SAM" id="Coils"/>
    </source>
</evidence>
<reference evidence="5" key="1">
    <citation type="submission" date="2025-08" db="UniProtKB">
        <authorList>
            <consortium name="RefSeq"/>
        </authorList>
    </citation>
    <scope>IDENTIFICATION</scope>
    <source>
        <strain evidence="5">Ishihara</strain>
        <tissue evidence="5">Whole body</tissue>
    </source>
</reference>
<evidence type="ECO:0000313" key="5">
    <source>
        <dbReference type="RefSeq" id="XP_022819553.1"/>
    </source>
</evidence>
<name>A0A9J7ILR3_SPOLT</name>
<dbReference type="PANTHER" id="PTHR10773:SF19">
    <property type="match status" value="1"/>
</dbReference>
<evidence type="ECO:0000259" key="3">
    <source>
        <dbReference type="Pfam" id="PF25273"/>
    </source>
</evidence>
<sequence>MCLGWRCLCKLLLFSDDISSPVAPLYSPLTPLVAAFGTTKRQRSEKNSSPLPPMSPKTFELFETLTRTFPSENAKEFIDLDMAKEETLTLMELRDLDDGKKNIANDQGTDYSCDTDSDYVPDSEEDSDNANQRLVKNKIMFTANVLGLKKNNIPNSKDDSENETSRSLLEALNLPSVENQEAVLKTNTNTARNSYFDEETVQDLSNLEVCNKDSVRQDLETPNTSQKGRAKRGRKRKYPDHTLAQQKERKYKNLPYNAKSKRVASKVFQNYACTCTRQCFAKVSQEQRRTQFEKYIELDTYEAKLLFIVNNVKEEPKSRSYTVTNNKTGKKKPRDYRRRYYLSGVEVCKDMFLHNFQVSSKKIDVSLRKKRSNQSLKDQRGIQQGGWNKTPEEDVEFIKNVINSLPKYKSHYRRENNSGCEYLKVGMTVQKIYELYVEENKKLHGESKKPVSFETLKRIFYKYFNLRCKTLKKDTCNKCDTFTQKIKNCTSADEKLKLEKEKEDHLNRAQDLRQSMNEDLARAKTDQTFECLTFDLEKTLPLPRIPTNIVFYKRQLWLYNSGIHAGSNDTGHCNVWLEGEAGRGAQEVGSCLVRYIKHKMDPKVEELALWSDCCGGQNRNIKIVLMLKALLNSHPSLQTITFKYLESGHTFLPNDTDFSKIEYQLKFHERIYTAEDYINVMKSCRKKNPLKVYRMQMKDFVSTSKIEKKIVNRKTFISKEKVNWLKTKEICIKKNFKHSIFMKIDGVVKELNIEKKVRGKVLDISEDDFNYLWPDGKEIAQAKLDDLTSMFHLIPKDCLDFYKSLKGKESEEDVDGYGAEPDFEVELELGDDEEK</sequence>
<dbReference type="Pfam" id="PF25273">
    <property type="entry name" value="DUF7869"/>
    <property type="match status" value="1"/>
</dbReference>
<dbReference type="AlphaFoldDB" id="A0A9J7ILR3"/>
<feature type="region of interest" description="Disordered" evidence="2">
    <location>
        <begin position="100"/>
        <end position="131"/>
    </location>
</feature>
<accession>A0A9J7ILR3</accession>
<feature type="compositionally biased region" description="Basic residues" evidence="2">
    <location>
        <begin position="228"/>
        <end position="238"/>
    </location>
</feature>
<gene>
    <name evidence="5" type="primary">LOC111351706</name>
</gene>
<keyword evidence="1" id="KW-0175">Coiled coil</keyword>
<keyword evidence="4" id="KW-1185">Reference proteome</keyword>
<feature type="region of interest" description="Disordered" evidence="2">
    <location>
        <begin position="214"/>
        <end position="248"/>
    </location>
</feature>
<dbReference type="InterPro" id="IPR057191">
    <property type="entry name" value="DUF7869"/>
</dbReference>
<evidence type="ECO:0000313" key="4">
    <source>
        <dbReference type="Proteomes" id="UP000301870"/>
    </source>
</evidence>
<dbReference type="GeneID" id="111351706"/>
<feature type="coiled-coil region" evidence="1">
    <location>
        <begin position="495"/>
        <end position="526"/>
    </location>
</feature>
<dbReference type="KEGG" id="sliu:111351706"/>
<dbReference type="Proteomes" id="UP000301870">
    <property type="component" value="Chromosome 14"/>
</dbReference>
<feature type="compositionally biased region" description="Acidic residues" evidence="2">
    <location>
        <begin position="113"/>
        <end position="128"/>
    </location>
</feature>